<dbReference type="EC" id="3.2.1.55" evidence="8"/>
<dbReference type="Pfam" id="PF04616">
    <property type="entry name" value="Glyco_hydro_43"/>
    <property type="match status" value="1"/>
</dbReference>
<evidence type="ECO:0000256" key="4">
    <source>
        <dbReference type="PIRSR" id="PIRSR606710-1"/>
    </source>
</evidence>
<sequence>MRKMTFILGLVISLSCFSQQQRGYQNPVIPGFHPDPSVCRADDGFYLVNSSFQYFPGVPLFHSKDLIHWEQIGHCLTRPSQLPLYDASTWGGIYAPTIRYNDGTFYMITTNVSDRGNFIVHTDNPYGEWSEPVWLKQGGIDPSLYFEDGKCYLVSNPDIGIWLSEINPETGEQLSESRRIWNGTGGRHPEGPHIYKKDGWYYLLISEGGTEYGHKVTIARSRSIEGPYDSNPSNPILTHINKNAQDNPIQGTGHADLIQAPDGSWWMVCLAFRPQTGSHHLMGRETFLAPVRWDENAWPVVNGDGTIALQMDVPTLPQQPFVRKPARTSFKDGKPGHEWVYIRNHHPENYSFTSGALRLKATPVSLNDGNDSPTFIGRRQEDIDFCATTSVQLLKASTADEAGLTVYMFEPAHYDLFVRQQAEGKQSVVLRYRMGEMTHIEKEAALPRSKVQLRVKGSNEVYSFEYSTDGKNFEELGKMNTRYISTETAGGFTGIMLGMYAASGSDASKAYADFEYFDYQK</sequence>
<dbReference type="Pfam" id="PF17851">
    <property type="entry name" value="GH43_C2"/>
    <property type="match status" value="1"/>
</dbReference>
<dbReference type="eggNOG" id="COG3507">
    <property type="taxonomic scope" value="Bacteria"/>
</dbReference>
<dbReference type="PANTHER" id="PTHR42812:SF12">
    <property type="entry name" value="BETA-XYLOSIDASE-RELATED"/>
    <property type="match status" value="1"/>
</dbReference>
<dbReference type="RefSeq" id="WP_013546630.1">
    <property type="nucleotide sequence ID" value="NC_014933.1"/>
</dbReference>
<protein>
    <submittedName>
        <fullName evidence="8">Alpha-N-arabinofuranosidase</fullName>
        <ecNumber evidence="8">3.2.1.55</ecNumber>
    </submittedName>
</protein>
<dbReference type="CDD" id="cd18617">
    <property type="entry name" value="GH43_XynB-like"/>
    <property type="match status" value="1"/>
</dbReference>
<dbReference type="STRING" id="693979.Bache_1005"/>
<keyword evidence="9" id="KW-1185">Reference proteome</keyword>
<accession>E6SQP3</accession>
<feature type="active site" description="Proton acceptor" evidence="4">
    <location>
        <position position="35"/>
    </location>
</feature>
<feature type="active site" description="Proton donor" evidence="4">
    <location>
        <position position="190"/>
    </location>
</feature>
<gene>
    <name evidence="8" type="ordered locus">Bache_1005</name>
</gene>
<dbReference type="PANTHER" id="PTHR42812">
    <property type="entry name" value="BETA-XYLOSIDASE"/>
    <property type="match status" value="1"/>
</dbReference>
<dbReference type="EMBL" id="CP002352">
    <property type="protein sequence ID" value="ADV43017.1"/>
    <property type="molecule type" value="Genomic_DNA"/>
</dbReference>
<reference key="1">
    <citation type="submission" date="2010-11" db="EMBL/GenBank/DDBJ databases">
        <title>The complete genome of Bacteroides helcogenes P 36-108.</title>
        <authorList>
            <consortium name="US DOE Joint Genome Institute (JGI-PGF)"/>
            <person name="Lucas S."/>
            <person name="Copeland A."/>
            <person name="Lapidus A."/>
            <person name="Bruce D."/>
            <person name="Goodwin L."/>
            <person name="Pitluck S."/>
            <person name="Kyrpides N."/>
            <person name="Mavromatis K."/>
            <person name="Ivanova N."/>
            <person name="Zeytun A."/>
            <person name="Brettin T."/>
            <person name="Detter J.C."/>
            <person name="Tapia R."/>
            <person name="Han C."/>
            <person name="Land M."/>
            <person name="Hauser L."/>
            <person name="Markowitz V."/>
            <person name="Cheng J.-F."/>
            <person name="Hugenholtz P."/>
            <person name="Woyke T."/>
            <person name="Wu D."/>
            <person name="Gronow S."/>
            <person name="Wellnitz S."/>
            <person name="Brambilla E."/>
            <person name="Klenk H.-P."/>
            <person name="Eisen J.A."/>
        </authorList>
    </citation>
    <scope>NUCLEOTIDE SEQUENCE</scope>
    <source>
        <strain>P 36-108</strain>
    </source>
</reference>
<dbReference type="OrthoDB" id="9801455at2"/>
<keyword evidence="3 6" id="KW-0326">Glycosidase</keyword>
<proteinExistence type="inferred from homology"/>
<evidence type="ECO:0000256" key="6">
    <source>
        <dbReference type="RuleBase" id="RU361187"/>
    </source>
</evidence>
<dbReference type="InterPro" id="IPR006710">
    <property type="entry name" value="Glyco_hydro_43"/>
</dbReference>
<dbReference type="SUPFAM" id="SSF49899">
    <property type="entry name" value="Concanavalin A-like lectins/glucanases"/>
    <property type="match status" value="1"/>
</dbReference>
<reference evidence="8 9" key="2">
    <citation type="journal article" date="2011" name="Stand. Genomic Sci.">
        <title>Complete genome sequence of Bacteroides helcogenes type strain (P 36-108).</title>
        <authorList>
            <person name="Pati A."/>
            <person name="Gronow S."/>
            <person name="Zeytun A."/>
            <person name="Lapidus A."/>
            <person name="Nolan M."/>
            <person name="Hammon N."/>
            <person name="Deshpande S."/>
            <person name="Cheng J.F."/>
            <person name="Tapia R."/>
            <person name="Han C."/>
            <person name="Goodwin L."/>
            <person name="Pitluck S."/>
            <person name="Liolios K."/>
            <person name="Pagani I."/>
            <person name="Ivanova N."/>
            <person name="Mavromatis K."/>
            <person name="Chen A."/>
            <person name="Palaniappan K."/>
            <person name="Land M."/>
            <person name="Hauser L."/>
            <person name="Chang Y.J."/>
            <person name="Jeffries C.D."/>
            <person name="Detter J.C."/>
            <person name="Brambilla E."/>
            <person name="Rohde M."/>
            <person name="Goker M."/>
            <person name="Woyke T."/>
            <person name="Bristow J."/>
            <person name="Eisen J.A."/>
            <person name="Markowitz V."/>
            <person name="Hugenholtz P."/>
            <person name="Kyrpides N.C."/>
            <person name="Klenk H.P."/>
            <person name="Lucas S."/>
        </authorList>
    </citation>
    <scope>NUCLEOTIDE SEQUENCE [LARGE SCALE GENOMIC DNA]</scope>
    <source>
        <strain evidence="9">ATCC 35417 / DSM 20613 / JCM 6297 / CCUG 15421 / P 36-108</strain>
    </source>
</reference>
<evidence type="ECO:0000256" key="2">
    <source>
        <dbReference type="ARBA" id="ARBA00022801"/>
    </source>
</evidence>
<keyword evidence="2 6" id="KW-0378">Hydrolase</keyword>
<evidence type="ECO:0000313" key="9">
    <source>
        <dbReference type="Proteomes" id="UP000008630"/>
    </source>
</evidence>
<name>E6SQP3_BACT6</name>
<feature type="site" description="Important for catalytic activity, responsible for pKa modulation of the active site Glu and correct orientation of both the proton donor and substrate" evidence="5">
    <location>
        <position position="141"/>
    </location>
</feature>
<dbReference type="PATRIC" id="fig|693979.3.peg.1072"/>
<dbReference type="InterPro" id="IPR051795">
    <property type="entry name" value="Glycosyl_Hydrlase_43"/>
</dbReference>
<dbReference type="InterPro" id="IPR023296">
    <property type="entry name" value="Glyco_hydro_beta-prop_sf"/>
</dbReference>
<dbReference type="GO" id="GO:0005975">
    <property type="term" value="P:carbohydrate metabolic process"/>
    <property type="evidence" value="ECO:0007669"/>
    <property type="project" value="InterPro"/>
</dbReference>
<evidence type="ECO:0000259" key="7">
    <source>
        <dbReference type="Pfam" id="PF17851"/>
    </source>
</evidence>
<dbReference type="KEGG" id="bhl:Bache_1005"/>
<feature type="domain" description="Beta-xylosidase C-terminal Concanavalin A-like" evidence="7">
    <location>
        <begin position="328"/>
        <end position="520"/>
    </location>
</feature>
<comment type="similarity">
    <text evidence="1 6">Belongs to the glycosyl hydrolase 43 family.</text>
</comment>
<organism evidence="8 9">
    <name type="scientific">Bacteroides helcogenes (strain ATCC 35417 / DSM 20613 / JCM 6297 / CCUG 15421 / P 36-108)</name>
    <dbReference type="NCBI Taxonomy" id="693979"/>
    <lineage>
        <taxon>Bacteria</taxon>
        <taxon>Pseudomonadati</taxon>
        <taxon>Bacteroidota</taxon>
        <taxon>Bacteroidia</taxon>
        <taxon>Bacteroidales</taxon>
        <taxon>Bacteroidaceae</taxon>
        <taxon>Bacteroides</taxon>
    </lineage>
</organism>
<dbReference type="SUPFAM" id="SSF75005">
    <property type="entry name" value="Arabinanase/levansucrase/invertase"/>
    <property type="match status" value="1"/>
</dbReference>
<evidence type="ECO:0000313" key="8">
    <source>
        <dbReference type="EMBL" id="ADV43017.1"/>
    </source>
</evidence>
<dbReference type="InterPro" id="IPR013320">
    <property type="entry name" value="ConA-like_dom_sf"/>
</dbReference>
<dbReference type="HOGENOM" id="CLU_016508_2_0_10"/>
<dbReference type="GO" id="GO:0046556">
    <property type="term" value="F:alpha-L-arabinofuranosidase activity"/>
    <property type="evidence" value="ECO:0007669"/>
    <property type="project" value="UniProtKB-EC"/>
</dbReference>
<dbReference type="Proteomes" id="UP000008630">
    <property type="component" value="Chromosome"/>
</dbReference>
<dbReference type="AlphaFoldDB" id="E6SQP3"/>
<evidence type="ECO:0000256" key="3">
    <source>
        <dbReference type="ARBA" id="ARBA00023295"/>
    </source>
</evidence>
<dbReference type="Gene3D" id="2.115.10.20">
    <property type="entry name" value="Glycosyl hydrolase domain, family 43"/>
    <property type="match status" value="1"/>
</dbReference>
<dbReference type="InterPro" id="IPR041542">
    <property type="entry name" value="GH43_C2"/>
</dbReference>
<dbReference type="PROSITE" id="PS51257">
    <property type="entry name" value="PROKAR_LIPOPROTEIN"/>
    <property type="match status" value="1"/>
</dbReference>
<evidence type="ECO:0000256" key="1">
    <source>
        <dbReference type="ARBA" id="ARBA00009865"/>
    </source>
</evidence>
<dbReference type="Gene3D" id="2.60.120.200">
    <property type="match status" value="1"/>
</dbReference>
<evidence type="ECO:0000256" key="5">
    <source>
        <dbReference type="PIRSR" id="PIRSR606710-2"/>
    </source>
</evidence>